<organism evidence="1 2">
    <name type="scientific">Psylliodes chrysocephalus</name>
    <dbReference type="NCBI Taxonomy" id="3402493"/>
    <lineage>
        <taxon>Eukaryota</taxon>
        <taxon>Metazoa</taxon>
        <taxon>Ecdysozoa</taxon>
        <taxon>Arthropoda</taxon>
        <taxon>Hexapoda</taxon>
        <taxon>Insecta</taxon>
        <taxon>Pterygota</taxon>
        <taxon>Neoptera</taxon>
        <taxon>Endopterygota</taxon>
        <taxon>Coleoptera</taxon>
        <taxon>Polyphaga</taxon>
        <taxon>Cucujiformia</taxon>
        <taxon>Chrysomeloidea</taxon>
        <taxon>Chrysomelidae</taxon>
        <taxon>Galerucinae</taxon>
        <taxon>Alticini</taxon>
        <taxon>Psylliodes</taxon>
    </lineage>
</organism>
<accession>A0A9P0G6U6</accession>
<protein>
    <submittedName>
        <fullName evidence="1">Uncharacterized protein</fullName>
    </submittedName>
</protein>
<keyword evidence="2" id="KW-1185">Reference proteome</keyword>
<dbReference type="EMBL" id="OV651824">
    <property type="protein sequence ID" value="CAH1102063.1"/>
    <property type="molecule type" value="Genomic_DNA"/>
</dbReference>
<dbReference type="AlphaFoldDB" id="A0A9P0G6U6"/>
<dbReference type="OrthoDB" id="6747455at2759"/>
<dbReference type="Proteomes" id="UP001153636">
    <property type="component" value="Chromosome 12"/>
</dbReference>
<reference evidence="1" key="1">
    <citation type="submission" date="2022-01" db="EMBL/GenBank/DDBJ databases">
        <authorList>
            <person name="King R."/>
        </authorList>
    </citation>
    <scope>NUCLEOTIDE SEQUENCE</scope>
</reference>
<name>A0A9P0G6U6_9CUCU</name>
<proteinExistence type="predicted"/>
<evidence type="ECO:0000313" key="2">
    <source>
        <dbReference type="Proteomes" id="UP001153636"/>
    </source>
</evidence>
<evidence type="ECO:0000313" key="1">
    <source>
        <dbReference type="EMBL" id="CAH1102063.1"/>
    </source>
</evidence>
<gene>
    <name evidence="1" type="ORF">PSYICH_LOCUS3307</name>
</gene>
<sequence>METSEVCVLCEKTLIGEQIVKVQKGIKNIKRMSVLRNDNMHILLENKDSVEVHTKCRYMYIRRIKEKEQESNEESRRELRRLNFQFDFKTICLFCAEVLDNNHPNRNPISLVSTMKIKDNIIKICNERNDEWGNNVLVRVNSVKDLVASEARYHKSCYTLFNRHGSNPKGKSNLCDNKSALNLTKHNAFYQLCDFLENNYECQYDIKELMAIMKEKSLDGEEVYSEKYVKMNLKSHYGDAICMTSKSGKWTIGFRGTASRILNDRWYKDKLKNNADERMRIVEAAAIIIKEDIYSFTCEYNNYPCVEEIASGGYNVIPDSLKCLL</sequence>